<organism evidence="4 5">
    <name type="scientific">Escallonia herrerae</name>
    <dbReference type="NCBI Taxonomy" id="1293975"/>
    <lineage>
        <taxon>Eukaryota</taxon>
        <taxon>Viridiplantae</taxon>
        <taxon>Streptophyta</taxon>
        <taxon>Embryophyta</taxon>
        <taxon>Tracheophyta</taxon>
        <taxon>Spermatophyta</taxon>
        <taxon>Magnoliopsida</taxon>
        <taxon>eudicotyledons</taxon>
        <taxon>Gunneridae</taxon>
        <taxon>Pentapetalae</taxon>
        <taxon>asterids</taxon>
        <taxon>campanulids</taxon>
        <taxon>Escalloniales</taxon>
        <taxon>Escalloniaceae</taxon>
        <taxon>Escallonia</taxon>
    </lineage>
</organism>
<dbReference type="FunFam" id="1.25.40.90:FF:000023">
    <property type="entry name" value="polyadenylation and cleavage factor homolog 4"/>
    <property type="match status" value="1"/>
</dbReference>
<gene>
    <name evidence="4" type="ORF">RJ639_026195</name>
</gene>
<dbReference type="GO" id="GO:0005737">
    <property type="term" value="C:cytoplasm"/>
    <property type="evidence" value="ECO:0007669"/>
    <property type="project" value="TreeGrafter"/>
</dbReference>
<dbReference type="GO" id="GO:0003729">
    <property type="term" value="F:mRNA binding"/>
    <property type="evidence" value="ECO:0007669"/>
    <property type="project" value="InterPro"/>
</dbReference>
<comment type="caution">
    <text evidence="4">The sequence shown here is derived from an EMBL/GenBank/DDBJ whole genome shotgun (WGS) entry which is preliminary data.</text>
</comment>
<dbReference type="GO" id="GO:0005849">
    <property type="term" value="C:mRNA cleavage factor complex"/>
    <property type="evidence" value="ECO:0007669"/>
    <property type="project" value="TreeGrafter"/>
</dbReference>
<evidence type="ECO:0000313" key="5">
    <source>
        <dbReference type="Proteomes" id="UP001188597"/>
    </source>
</evidence>
<dbReference type="Pfam" id="PF23228">
    <property type="entry name" value="zf_PCFS4"/>
    <property type="match status" value="2"/>
</dbReference>
<dbReference type="Proteomes" id="UP001188597">
    <property type="component" value="Unassembled WGS sequence"/>
</dbReference>
<accession>A0AA88UYG7</accession>
<feature type="region of interest" description="Disordered" evidence="2">
    <location>
        <begin position="1056"/>
        <end position="1093"/>
    </location>
</feature>
<dbReference type="InterPro" id="IPR006569">
    <property type="entry name" value="CID_dom"/>
</dbReference>
<dbReference type="EMBL" id="JAVXUP010003813">
    <property type="protein sequence ID" value="KAK2998107.1"/>
    <property type="molecule type" value="Genomic_DNA"/>
</dbReference>
<dbReference type="SUPFAM" id="SSF48464">
    <property type="entry name" value="ENTH/VHS domain"/>
    <property type="match status" value="1"/>
</dbReference>
<evidence type="ECO:0000256" key="1">
    <source>
        <dbReference type="ARBA" id="ARBA00022664"/>
    </source>
</evidence>
<dbReference type="InterPro" id="IPR008942">
    <property type="entry name" value="ENTH_VHS"/>
</dbReference>
<dbReference type="PROSITE" id="PS00028">
    <property type="entry name" value="ZINC_FINGER_C2H2_1"/>
    <property type="match status" value="2"/>
</dbReference>
<dbReference type="Pfam" id="PF04818">
    <property type="entry name" value="CID"/>
    <property type="match status" value="1"/>
</dbReference>
<keyword evidence="5" id="KW-1185">Reference proteome</keyword>
<evidence type="ECO:0000313" key="4">
    <source>
        <dbReference type="EMBL" id="KAK2998107.1"/>
    </source>
</evidence>
<dbReference type="InterPro" id="IPR013087">
    <property type="entry name" value="Znf_C2H2_type"/>
</dbReference>
<feature type="compositionally biased region" description="Basic and acidic residues" evidence="2">
    <location>
        <begin position="1072"/>
        <end position="1087"/>
    </location>
</feature>
<proteinExistence type="predicted"/>
<dbReference type="GO" id="GO:0031124">
    <property type="term" value="P:mRNA 3'-end processing"/>
    <property type="evidence" value="ECO:0007669"/>
    <property type="project" value="InterPro"/>
</dbReference>
<protein>
    <recommendedName>
        <fullName evidence="3">CID domain-containing protein</fullName>
    </recommendedName>
</protein>
<reference evidence="4" key="1">
    <citation type="submission" date="2022-12" db="EMBL/GenBank/DDBJ databases">
        <title>Draft genome assemblies for two species of Escallonia (Escalloniales).</title>
        <authorList>
            <person name="Chanderbali A."/>
            <person name="Dervinis C."/>
            <person name="Anghel I."/>
            <person name="Soltis D."/>
            <person name="Soltis P."/>
            <person name="Zapata F."/>
        </authorList>
    </citation>
    <scope>NUCLEOTIDE SEQUENCE</scope>
    <source>
        <strain evidence="4">UCBG64.0493</strain>
        <tissue evidence="4">Leaf</tissue>
    </source>
</reference>
<dbReference type="InterPro" id="IPR057242">
    <property type="entry name" value="PCFS4-like"/>
</dbReference>
<dbReference type="PROSITE" id="PS51391">
    <property type="entry name" value="CID"/>
    <property type="match status" value="1"/>
</dbReference>
<dbReference type="GO" id="GO:0006369">
    <property type="term" value="P:termination of RNA polymerase II transcription"/>
    <property type="evidence" value="ECO:0007669"/>
    <property type="project" value="InterPro"/>
</dbReference>
<name>A0AA88UYG7_9ASTE</name>
<dbReference type="PANTHER" id="PTHR15921:SF12">
    <property type="entry name" value="POLYADENYLATION AND CLEAVAGE FACTOR HOMOLOG 4"/>
    <property type="match status" value="1"/>
</dbReference>
<sequence length="1374" mass="151352">MSNDVVVAQKPPTPILDKFKAILKEREEEIRIMTGDPAPPPAPGEIVRYYEEVLAELTFNSKPIITDLTIIAGEQREHGEGIADAICARIIEVPVEQKLPSLYLLDSIVKNIGKEYVRHFSARLPEVFCEAYRQIHPNMHPSMRHLFGTWSAVFPSSVLRKIEAQLQFSPSASESPRPTHGIHVNPKYLEARRQLEHSSADYDIQPGRGTSSLKIHGKPTIAYDGYDSDNAEVTSLETASQRLSSTSRAGRTSFAFEAEKLLPSSAARIVRSSSPFRIGHARPLSPAVDEFPIENSPGRIAERASPSHSGFGHGRDEEAADWRRLRWSNDTHQQHKRSAEYSLTNGELRRPRALIDAYGTDQGKRNLNHKPPMTVINGNDSKATARAWQNTEEEEFDWEDISRPQPGTDLLPSSVPPSGSFRMRPGFVTSHYVPSETDPKRGSWSKDAQLSRVNNSSLGLEDAVPFTGSGQGMIDKMLGFGNEATQSPGPQYYQDLPQDFPMPSQPRLNAKGSGRNFQIPFSAISSVGQQKPLIDPFPDAVAQHHGPSVVASTGGWPPLNMQNSHPLPYLPTLPSQKHIRGQFGSMDPRNALMNQGPNKPYVPRHQLDSTEFRVPNKLPQFPNLHAGQYSFNQQSLSQTTTFQPQIPMHQEVRPNLVPPSAVSNPSHLVVPPSNRGYMPPSVASNPPLSHAFPGMQAPMPIMNIPNSSSQLRGGAMPPLPPGPHPSSLQMVPASQNPGAIASNPPPGSALSGLIGSLVAQGLISLTQQAPVQGSVGVEFDPDLLKMRHESAIAALYADLPRQCTTCGLRFKFQEEHSSHMDWHVTKNRISRNRKQNASRKWFVSASMWLRGAEALGAEAVPGFLPTEDLVEKDEEELAVPADEDQKICALCGESFDDFYSDETEEWMYKGAVYMNAPSGSAAGVDRSQLGPIVHAKCRSESSSASPEDFANFGGGHTEEGGDGQLTSAPKVYRQPPHSNHNYRCMRRVSPSSCGYMLPAVTSNPPLPHVFPAVQAFVLFMNTLDSSCQLGGGAMPPLPLEPHPPSLQTIPVTENLGATASKTRPGSALLGRQETERKKEEQETEREAGASAEKNLRKIRAMNWKGIKHDFSRERLKNSFMRLNMLEDKSAGAMPPLVTENLGAIASYTRPGGALSGLIGFLEAQGLISLTKQAPVQQTLCIGIMFSTKCLTVQDSVGVEFDRNLLKKRHESAIQALHADLPRQCTTCGLRFKRQEEHSSHMDWHLRKNRTSRNRKKNASRKWFVSASMWLRGAAEAVGAEAVPWFQPTEDLVQKKAEKELAVPADEDQKICALCRESFDDFYSDETEEWMYKGAVYMNAPTGSAAGVDRSQLGPIVHAKCRSEGRQRKRKYNGL</sequence>
<feature type="region of interest" description="Disordered" evidence="2">
    <location>
        <begin position="359"/>
        <end position="378"/>
    </location>
</feature>
<dbReference type="PANTHER" id="PTHR15921">
    <property type="entry name" value="PRE-MRNA CLEAVAGE COMPLEX II"/>
    <property type="match status" value="1"/>
</dbReference>
<feature type="domain" description="CID" evidence="3">
    <location>
        <begin position="42"/>
        <end position="170"/>
    </location>
</feature>
<dbReference type="SMART" id="SM00582">
    <property type="entry name" value="RPR"/>
    <property type="match status" value="1"/>
</dbReference>
<evidence type="ECO:0000256" key="2">
    <source>
        <dbReference type="SAM" id="MobiDB-lite"/>
    </source>
</evidence>
<dbReference type="CDD" id="cd16982">
    <property type="entry name" value="CID_Pcf11"/>
    <property type="match status" value="1"/>
</dbReference>
<dbReference type="GO" id="GO:0000993">
    <property type="term" value="F:RNA polymerase II complex binding"/>
    <property type="evidence" value="ECO:0007669"/>
    <property type="project" value="InterPro"/>
</dbReference>
<evidence type="ECO:0000259" key="3">
    <source>
        <dbReference type="PROSITE" id="PS51391"/>
    </source>
</evidence>
<feature type="region of interest" description="Disordered" evidence="2">
    <location>
        <begin position="940"/>
        <end position="968"/>
    </location>
</feature>
<keyword evidence="1" id="KW-0507">mRNA processing</keyword>
<dbReference type="InterPro" id="IPR047415">
    <property type="entry name" value="Pcf11_CID"/>
</dbReference>
<dbReference type="InterPro" id="IPR045154">
    <property type="entry name" value="PCF11-like"/>
</dbReference>
<dbReference type="Gene3D" id="1.25.40.90">
    <property type="match status" value="1"/>
</dbReference>